<evidence type="ECO:0000313" key="3">
    <source>
        <dbReference type="Proteomes" id="UP001337723"/>
    </source>
</evidence>
<gene>
    <name evidence="2" type="ORF">MACH21_10290</name>
</gene>
<dbReference type="AlphaFoldDB" id="A0AA48KHN4"/>
<dbReference type="PROSITE" id="PS50943">
    <property type="entry name" value="HTH_CROC1"/>
    <property type="match status" value="1"/>
</dbReference>
<dbReference type="EMBL" id="AP027266">
    <property type="protein sequence ID" value="BDW84852.1"/>
    <property type="molecule type" value="Genomic_DNA"/>
</dbReference>
<dbReference type="Gene3D" id="1.10.260.40">
    <property type="entry name" value="lambda repressor-like DNA-binding domains"/>
    <property type="match status" value="1"/>
</dbReference>
<accession>A0AA48KHN4</accession>
<dbReference type="SUPFAM" id="SSF47413">
    <property type="entry name" value="lambda repressor-like DNA-binding domains"/>
    <property type="match status" value="1"/>
</dbReference>
<dbReference type="Pfam" id="PF01381">
    <property type="entry name" value="HTH_3"/>
    <property type="match status" value="1"/>
</dbReference>
<evidence type="ECO:0000259" key="1">
    <source>
        <dbReference type="PROSITE" id="PS50943"/>
    </source>
</evidence>
<organism evidence="2 3">
    <name type="scientific">Roseicyclus marinus</name>
    <dbReference type="NCBI Taxonomy" id="2161673"/>
    <lineage>
        <taxon>Bacteria</taxon>
        <taxon>Pseudomonadati</taxon>
        <taxon>Pseudomonadota</taxon>
        <taxon>Alphaproteobacteria</taxon>
        <taxon>Rhodobacterales</taxon>
        <taxon>Roseobacteraceae</taxon>
        <taxon>Roseicyclus</taxon>
    </lineage>
</organism>
<sequence length="143" mass="16129">MSRIVNRPDTYLGGLGARMAIARNELGLSQARMAEALGMSQRAYQSYETGKRSMPVEALVDMHRQFGVDLNWILMGVEAVRPGHDLAALEGFETALDRHLSATGIRLKSEKRGAIVARWYRSFLEGKEIPMDDVHTWIELLRE</sequence>
<reference evidence="2 3" key="1">
    <citation type="submission" date="2023-01" db="EMBL/GenBank/DDBJ databases">
        <title>Complete genome sequence of Roseicyclus marinus strain Dej080120_10.</title>
        <authorList>
            <person name="Ueki S."/>
            <person name="Maruyama F."/>
        </authorList>
    </citation>
    <scope>NUCLEOTIDE SEQUENCE [LARGE SCALE GENOMIC DNA]</scope>
    <source>
        <strain evidence="2 3">Dej080120_10</strain>
    </source>
</reference>
<keyword evidence="3" id="KW-1185">Reference proteome</keyword>
<feature type="domain" description="HTH cro/C1-type" evidence="1">
    <location>
        <begin position="19"/>
        <end position="73"/>
    </location>
</feature>
<dbReference type="InterPro" id="IPR001387">
    <property type="entry name" value="Cro/C1-type_HTH"/>
</dbReference>
<dbReference type="CDD" id="cd00093">
    <property type="entry name" value="HTH_XRE"/>
    <property type="match status" value="1"/>
</dbReference>
<dbReference type="KEGG" id="rmai:MACH21_10290"/>
<dbReference type="GO" id="GO:0003677">
    <property type="term" value="F:DNA binding"/>
    <property type="evidence" value="ECO:0007669"/>
    <property type="project" value="InterPro"/>
</dbReference>
<dbReference type="SMART" id="SM00530">
    <property type="entry name" value="HTH_XRE"/>
    <property type="match status" value="1"/>
</dbReference>
<protein>
    <recommendedName>
        <fullName evidence="1">HTH cro/C1-type domain-containing protein</fullName>
    </recommendedName>
</protein>
<dbReference type="Proteomes" id="UP001337723">
    <property type="component" value="Chromosome"/>
</dbReference>
<evidence type="ECO:0000313" key="2">
    <source>
        <dbReference type="EMBL" id="BDW84852.1"/>
    </source>
</evidence>
<proteinExistence type="predicted"/>
<dbReference type="InterPro" id="IPR010982">
    <property type="entry name" value="Lambda_DNA-bd_dom_sf"/>
</dbReference>
<name>A0AA48KHN4_9RHOB</name>